<dbReference type="AlphaFoldDB" id="A0A1G9BMD4"/>
<proteinExistence type="predicted"/>
<dbReference type="OrthoDB" id="9868487at2"/>
<dbReference type="STRING" id="492660.SAMN05192566_1249"/>
<accession>A0A1G9BMD4</accession>
<keyword evidence="4" id="KW-1185">Reference proteome</keyword>
<evidence type="ECO:0000256" key="2">
    <source>
        <dbReference type="SAM" id="SignalP"/>
    </source>
</evidence>
<evidence type="ECO:0000256" key="1">
    <source>
        <dbReference type="SAM" id="MobiDB-lite"/>
    </source>
</evidence>
<feature type="chain" id="PRO_5011770280" evidence="2">
    <location>
        <begin position="24"/>
        <end position="93"/>
    </location>
</feature>
<reference evidence="4" key="1">
    <citation type="submission" date="2016-10" db="EMBL/GenBank/DDBJ databases">
        <authorList>
            <person name="Varghese N."/>
            <person name="Submissions S."/>
        </authorList>
    </citation>
    <scope>NUCLEOTIDE SEQUENCE [LARGE SCALE GENOMIC DNA]</scope>
    <source>
        <strain evidence="4">CBMB127</strain>
    </source>
</reference>
<dbReference type="Proteomes" id="UP000198629">
    <property type="component" value="Unassembled WGS sequence"/>
</dbReference>
<sequence>MKRKYLLPLAVLASALTTNQSNAKSIESVSIDDQSKSNLLEVESGQVNKFDFSDKTALKFILKPNSDGVFYADHYSHSSHSSHSSHRSHSSGY</sequence>
<dbReference type="RefSeq" id="WP_143001351.1">
    <property type="nucleotide sequence ID" value="NZ_FNFX01000002.1"/>
</dbReference>
<evidence type="ECO:0000313" key="3">
    <source>
        <dbReference type="EMBL" id="SDK40689.1"/>
    </source>
</evidence>
<gene>
    <name evidence="3" type="ORF">SAMN05192566_1249</name>
</gene>
<dbReference type="EMBL" id="FNFX01000002">
    <property type="protein sequence ID" value="SDK40689.1"/>
    <property type="molecule type" value="Genomic_DNA"/>
</dbReference>
<feature type="compositionally biased region" description="Basic residues" evidence="1">
    <location>
        <begin position="83"/>
        <end position="93"/>
    </location>
</feature>
<evidence type="ECO:0000313" key="4">
    <source>
        <dbReference type="Proteomes" id="UP000198629"/>
    </source>
</evidence>
<feature type="signal peptide" evidence="2">
    <location>
        <begin position="1"/>
        <end position="23"/>
    </location>
</feature>
<name>A0A1G9BMD4_9PROT</name>
<keyword evidence="2" id="KW-0732">Signal</keyword>
<feature type="region of interest" description="Disordered" evidence="1">
    <location>
        <begin position="73"/>
        <end position="93"/>
    </location>
</feature>
<protein>
    <submittedName>
        <fullName evidence="3">Uncharacterized protein</fullName>
    </submittedName>
</protein>
<dbReference type="NCBIfam" id="NF038296">
    <property type="entry name" value="HisXaaSer_A2"/>
    <property type="match status" value="1"/>
</dbReference>
<organism evidence="3 4">
    <name type="scientific">Methylophilus rhizosphaerae</name>
    <dbReference type="NCBI Taxonomy" id="492660"/>
    <lineage>
        <taxon>Bacteria</taxon>
        <taxon>Pseudomonadati</taxon>
        <taxon>Pseudomonadota</taxon>
        <taxon>Betaproteobacteria</taxon>
        <taxon>Nitrosomonadales</taxon>
        <taxon>Methylophilaceae</taxon>
        <taxon>Methylophilus</taxon>
    </lineage>
</organism>